<dbReference type="GeneID" id="77732727"/>
<dbReference type="Proteomes" id="UP001164286">
    <property type="component" value="Unassembled WGS sequence"/>
</dbReference>
<gene>
    <name evidence="2" type="ORF">MKK02DRAFT_45621</name>
</gene>
<evidence type="ECO:0000313" key="3">
    <source>
        <dbReference type="Proteomes" id="UP001164286"/>
    </source>
</evidence>
<evidence type="ECO:0000313" key="2">
    <source>
        <dbReference type="EMBL" id="KAI9636913.1"/>
    </source>
</evidence>
<protein>
    <submittedName>
        <fullName evidence="2">Uncharacterized protein</fullName>
    </submittedName>
</protein>
<reference evidence="2" key="1">
    <citation type="journal article" date="2022" name="G3 (Bethesda)">
        <title>High quality genome of the basidiomycete yeast Dioszegia hungarica PDD-24b-2 isolated from cloud water.</title>
        <authorList>
            <person name="Jarrige D."/>
            <person name="Haridas S."/>
            <person name="Bleykasten-Grosshans C."/>
            <person name="Joly M."/>
            <person name="Nadalig T."/>
            <person name="Sancelme M."/>
            <person name="Vuilleumier S."/>
            <person name="Grigoriev I.V."/>
            <person name="Amato P."/>
            <person name="Bringel F."/>
        </authorList>
    </citation>
    <scope>NUCLEOTIDE SEQUENCE</scope>
    <source>
        <strain evidence="2">PDD-24b-2</strain>
    </source>
</reference>
<name>A0AA38LVT2_9TREE</name>
<feature type="region of interest" description="Disordered" evidence="1">
    <location>
        <begin position="1"/>
        <end position="97"/>
    </location>
</feature>
<keyword evidence="3" id="KW-1185">Reference proteome</keyword>
<dbReference type="AlphaFoldDB" id="A0AA38LVT2"/>
<feature type="compositionally biased region" description="Basic residues" evidence="1">
    <location>
        <begin position="1"/>
        <end position="11"/>
    </location>
</feature>
<comment type="caution">
    <text evidence="2">The sequence shown here is derived from an EMBL/GenBank/DDBJ whole genome shotgun (WGS) entry which is preliminary data.</text>
</comment>
<sequence>MPAARKKKATSVKKTSVEHAYTPTSSVSTSAPAKRSTRQRTTAEADDSDLSSDDQAYAPTSPVAAPVTSTRSTRRRTKSVPGSAAAAEDDAAGRGGKHAKEVYNTLEIRGKIFDLLDKGTLAGMLRLEKAVTASVAEVLYHTIPAGIITRMSRATARRVTYCDAVRVIDKNAPSSIDDIYPHKRSRARFNPVVFDAKSCLREITLWKKKYPRLTTILHDRASCLKGYNFRDELYTISVLDETPKVHLETQVRLSLWPDDFLDHAVPTLPPSPAHAGFEVAHTIALDIQELGYTSDADRLATRSRCRSWLFESDLDRRVTSIIVGDGLLRALSFDEAIAFIARRQRDGNVPLRGFSSRCVEMLTEEQLGQIVRLLGPETRNLALEAVEGVAWYDIVELCAQHCPSLHTLEIKSRVPSSYSTSPVLSGLPHLRILKYGGPGSAESLTRARQLYRLGSRDCLYHNERQPDALAGRAFHEVIRKLQSSRPEYAALHTLNAQNLDLEDIQAVARYSLPPAGETTHRGAWIETASQVAKLETAQTRFDTLVETQTAAMKRYRDLLHGTVDGLAAAEGDQQAQNEVLKAKYGKVEKRHKAAKEACEAVKGVMGEMDAAMVEMKTYAARWVEREKAKDKAKDTAKDGSA</sequence>
<dbReference type="EMBL" id="JAKWFO010000005">
    <property type="protein sequence ID" value="KAI9636913.1"/>
    <property type="molecule type" value="Genomic_DNA"/>
</dbReference>
<organism evidence="2 3">
    <name type="scientific">Dioszegia hungarica</name>
    <dbReference type="NCBI Taxonomy" id="4972"/>
    <lineage>
        <taxon>Eukaryota</taxon>
        <taxon>Fungi</taxon>
        <taxon>Dikarya</taxon>
        <taxon>Basidiomycota</taxon>
        <taxon>Agaricomycotina</taxon>
        <taxon>Tremellomycetes</taxon>
        <taxon>Tremellales</taxon>
        <taxon>Bulleribasidiaceae</taxon>
        <taxon>Dioszegia</taxon>
    </lineage>
</organism>
<dbReference type="RefSeq" id="XP_052946690.1">
    <property type="nucleotide sequence ID" value="XM_053093522.1"/>
</dbReference>
<proteinExistence type="predicted"/>
<evidence type="ECO:0000256" key="1">
    <source>
        <dbReference type="SAM" id="MobiDB-lite"/>
    </source>
</evidence>
<accession>A0AA38LVT2</accession>
<feature type="compositionally biased region" description="Low complexity" evidence="1">
    <location>
        <begin position="22"/>
        <end position="33"/>
    </location>
</feature>